<dbReference type="Proteomes" id="UP000006672">
    <property type="component" value="Unassembled WGS sequence"/>
</dbReference>
<evidence type="ECO:0000256" key="4">
    <source>
        <dbReference type="PROSITE-ProRule" id="PRU00175"/>
    </source>
</evidence>
<dbReference type="PANTHER" id="PTHR12618:SF20">
    <property type="entry name" value="PHD AND RING FINGER DOMAIN-CONTAINING PROTEIN 1"/>
    <property type="match status" value="1"/>
</dbReference>
<dbReference type="InterPro" id="IPR013083">
    <property type="entry name" value="Znf_RING/FYVE/PHD"/>
</dbReference>
<dbReference type="OrthoDB" id="5854384at2759"/>
<dbReference type="InterPro" id="IPR001841">
    <property type="entry name" value="Znf_RING"/>
</dbReference>
<keyword evidence="1" id="KW-0479">Metal-binding</keyword>
<dbReference type="InterPro" id="IPR018957">
    <property type="entry name" value="Znf_C3HC4_RING-type"/>
</dbReference>
<dbReference type="PROSITE" id="PS50089">
    <property type="entry name" value="ZF_RING_2"/>
    <property type="match status" value="1"/>
</dbReference>
<evidence type="ECO:0000256" key="1">
    <source>
        <dbReference type="ARBA" id="ARBA00022723"/>
    </source>
</evidence>
<reference evidence="7" key="2">
    <citation type="submission" date="2019-04" db="EMBL/GenBank/DDBJ databases">
        <authorList>
            <person name="Howe K."/>
            <person name="Paulini M."/>
            <person name="Williams G."/>
        </authorList>
    </citation>
    <scope>NUCLEOTIDE SEQUENCE [LARGE SCALE GENOMIC DNA]</scope>
    <source>
        <strain evidence="7">FR3</strain>
    </source>
</reference>
<proteinExistence type="predicted"/>
<keyword evidence="2 4" id="KW-0863">Zinc-finger</keyword>
<dbReference type="GO" id="GO:0008270">
    <property type="term" value="F:zinc ion binding"/>
    <property type="evidence" value="ECO:0007669"/>
    <property type="project" value="UniProtKB-KW"/>
</dbReference>
<evidence type="ECO:0000256" key="3">
    <source>
        <dbReference type="ARBA" id="ARBA00022833"/>
    </source>
</evidence>
<feature type="compositionally biased region" description="Basic and acidic residues" evidence="5">
    <location>
        <begin position="238"/>
        <end position="249"/>
    </location>
</feature>
<dbReference type="SMART" id="SM00184">
    <property type="entry name" value="RING"/>
    <property type="match status" value="2"/>
</dbReference>
<name>A0A4E9FTM8_BRUMA</name>
<evidence type="ECO:0000256" key="2">
    <source>
        <dbReference type="ARBA" id="ARBA00022771"/>
    </source>
</evidence>
<dbReference type="Pfam" id="PF00097">
    <property type="entry name" value="zf-C3HC4"/>
    <property type="match status" value="1"/>
</dbReference>
<dbReference type="InterPro" id="IPR011011">
    <property type="entry name" value="Znf_FYVE_PHD"/>
</dbReference>
<dbReference type="InterPro" id="IPR017907">
    <property type="entry name" value="Znf_RING_CS"/>
</dbReference>
<dbReference type="SUPFAM" id="SSF57850">
    <property type="entry name" value="RING/U-box"/>
    <property type="match status" value="1"/>
</dbReference>
<dbReference type="WBParaSite" id="Bm17222.1">
    <property type="protein sequence ID" value="Bm17222.1"/>
    <property type="gene ID" value="WBGene00268365"/>
</dbReference>
<dbReference type="GeneID" id="6094983"/>
<dbReference type="PROSITE" id="PS00518">
    <property type="entry name" value="ZF_RING_1"/>
    <property type="match status" value="1"/>
</dbReference>
<keyword evidence="3" id="KW-0862">Zinc</keyword>
<dbReference type="CTD" id="6094983"/>
<dbReference type="RefSeq" id="XP_042938955.1">
    <property type="nucleotide sequence ID" value="XM_043083021.1"/>
</dbReference>
<dbReference type="EMBL" id="CAAKNF010000062">
    <property type="protein sequence ID" value="VIP00370.1"/>
    <property type="molecule type" value="Genomic_DNA"/>
</dbReference>
<evidence type="ECO:0000259" key="6">
    <source>
        <dbReference type="PROSITE" id="PS50089"/>
    </source>
</evidence>
<accession>A0A4E9FTM8</accession>
<feature type="region of interest" description="Disordered" evidence="5">
    <location>
        <begin position="227"/>
        <end position="272"/>
    </location>
</feature>
<feature type="region of interest" description="Disordered" evidence="5">
    <location>
        <begin position="299"/>
        <end position="360"/>
    </location>
</feature>
<dbReference type="PANTHER" id="PTHR12618">
    <property type="entry name" value="PHD AND RING FINGER DOMAIN-CONTAINING PROTEIN 1"/>
    <property type="match status" value="1"/>
</dbReference>
<dbReference type="Gene3D" id="3.30.40.10">
    <property type="entry name" value="Zinc/RING finger domain, C3HC4 (zinc finger)"/>
    <property type="match status" value="2"/>
</dbReference>
<evidence type="ECO:0000256" key="5">
    <source>
        <dbReference type="SAM" id="MobiDB-lite"/>
    </source>
</evidence>
<dbReference type="AlphaFoldDB" id="A0A4E9FTM8"/>
<protein>
    <submittedName>
        <fullName evidence="9">RING-type domain-containing protein</fullName>
    </submittedName>
</protein>
<gene>
    <name evidence="7 9" type="primary">Bm17222</name>
    <name evidence="7" type="ORF">BM_BM17222</name>
</gene>
<dbReference type="SUPFAM" id="SSF57903">
    <property type="entry name" value="FYVE/PHD zinc finger"/>
    <property type="match status" value="1"/>
</dbReference>
<evidence type="ECO:0000313" key="7">
    <source>
        <dbReference type="EMBL" id="VIP00370.1"/>
    </source>
</evidence>
<feature type="compositionally biased region" description="Acidic residues" evidence="5">
    <location>
        <begin position="299"/>
        <end position="330"/>
    </location>
</feature>
<evidence type="ECO:0000313" key="8">
    <source>
        <dbReference type="Proteomes" id="UP000006672"/>
    </source>
</evidence>
<dbReference type="InterPro" id="IPR047157">
    <property type="entry name" value="PHRF1/Atg35"/>
</dbReference>
<evidence type="ECO:0000313" key="9">
    <source>
        <dbReference type="WBParaSite" id="Bm17222.1"/>
    </source>
</evidence>
<reference evidence="9" key="3">
    <citation type="submission" date="2019-12" db="UniProtKB">
        <authorList>
            <consortium name="WormBaseParasite"/>
        </authorList>
    </citation>
    <scope>IDENTIFICATION</scope>
</reference>
<dbReference type="KEGG" id="bmy:BM_BM17222"/>
<reference evidence="8" key="1">
    <citation type="journal article" date="2007" name="Science">
        <title>Draft genome of the filarial nematode parasite Brugia malayi.</title>
        <authorList>
            <person name="Ghedin E."/>
            <person name="Wang S."/>
            <person name="Spiro D."/>
            <person name="Caler E."/>
            <person name="Zhao Q."/>
            <person name="Crabtree J."/>
            <person name="Allen J.E."/>
            <person name="Delcher A.L."/>
            <person name="Guiliano D.B."/>
            <person name="Miranda-Saavedra D."/>
            <person name="Angiuoli S.V."/>
            <person name="Creasy T."/>
            <person name="Amedeo P."/>
            <person name="Haas B."/>
            <person name="El-Sayed N.M."/>
            <person name="Wortman J.R."/>
            <person name="Feldblyum T."/>
            <person name="Tallon L."/>
            <person name="Schatz M."/>
            <person name="Shumway M."/>
            <person name="Koo H."/>
            <person name="Salzberg S.L."/>
            <person name="Schobel S."/>
            <person name="Pertea M."/>
            <person name="Pop M."/>
            <person name="White O."/>
            <person name="Barton G.J."/>
            <person name="Carlow C.K."/>
            <person name="Crawford M.J."/>
            <person name="Daub J."/>
            <person name="Dimmic M.W."/>
            <person name="Estes C.F."/>
            <person name="Foster J.M."/>
            <person name="Ganatra M."/>
            <person name="Gregory W.F."/>
            <person name="Johnson N.M."/>
            <person name="Jin J."/>
            <person name="Komuniecki R."/>
            <person name="Korf I."/>
            <person name="Kumar S."/>
            <person name="Laney S."/>
            <person name="Li B.W."/>
            <person name="Li W."/>
            <person name="Lindblom T.H."/>
            <person name="Lustigman S."/>
            <person name="Ma D."/>
            <person name="Maina C.V."/>
            <person name="Martin D.M."/>
            <person name="McCarter J.P."/>
            <person name="McReynolds L."/>
            <person name="Mitreva M."/>
            <person name="Nutman T.B."/>
            <person name="Parkinson J."/>
            <person name="Peregrin-Alvarez J.M."/>
            <person name="Poole C."/>
            <person name="Ren Q."/>
            <person name="Saunders L."/>
            <person name="Sluder A.E."/>
            <person name="Smith K."/>
            <person name="Stanke M."/>
            <person name="Unnasch T.R."/>
            <person name="Ware J."/>
            <person name="Wei A.D."/>
            <person name="Weil G."/>
            <person name="Williams D.J."/>
            <person name="Zhang Y."/>
            <person name="Williams S.A."/>
            <person name="Fraser-Liggett C."/>
            <person name="Slatko B."/>
            <person name="Blaxter M.L."/>
            <person name="Scott A.L."/>
        </authorList>
    </citation>
    <scope>NUCLEOTIDE SEQUENCE</scope>
    <source>
        <strain evidence="8">FR3</strain>
    </source>
</reference>
<feature type="domain" description="RING-type" evidence="6">
    <location>
        <begin position="5"/>
        <end position="44"/>
    </location>
</feature>
<accession>A0A5S6PCS6</accession>
<keyword evidence="8" id="KW-1185">Reference proteome</keyword>
<organism evidence="7">
    <name type="scientific">Brugia malayi</name>
    <name type="common">Filarial nematode worm</name>
    <dbReference type="NCBI Taxonomy" id="6279"/>
    <lineage>
        <taxon>Eukaryota</taxon>
        <taxon>Metazoa</taxon>
        <taxon>Ecdysozoa</taxon>
        <taxon>Nematoda</taxon>
        <taxon>Chromadorea</taxon>
        <taxon>Rhabditida</taxon>
        <taxon>Spirurina</taxon>
        <taxon>Spiruromorpha</taxon>
        <taxon>Filarioidea</taxon>
        <taxon>Onchocercidae</taxon>
        <taxon>Brugia</taxon>
    </lineage>
</organism>
<sequence length="360" mass="41256">MESNCAICLEQLKYPLGRPDNCKHKFCFKCIRDWLKKRSQCPLCGGEPKYLIKIEETKNERKVPVKKRTKEQFKNELHAQEQLENDQGGPSNEDITIEYANCRSCRSSDNEHLLLLCDGNIGQNADGSTIRCNVAYHCYCLPEKLERIPENDRFCPFCENKPENAQHFVGQTNLNVSRSEEAGSSSSRQLKNETDVSKCHLSGCLEQGNTKIETGCSKIRNSESTLIQDAYGDSDTESESRDYSNEKSELYSTSDATSDDYDDSNEITVENTGGKNSYELQIILPNILRLRAIRTNFDVLDDDDDDDDDSDNGEDDDDDDDDCNESDETDSEQKFHQAIFRDNYRRRRGMKRNQGITYRR</sequence>